<dbReference type="Gene3D" id="3.30.559.10">
    <property type="entry name" value="Chloramphenicol acetyltransferase-like domain"/>
    <property type="match status" value="1"/>
</dbReference>
<dbReference type="SUPFAM" id="SSF52777">
    <property type="entry name" value="CoA-dependent acyltransferases"/>
    <property type="match status" value="1"/>
</dbReference>
<feature type="active site" description="Proton acceptor" evidence="1">
    <location>
        <position position="190"/>
    </location>
</feature>
<evidence type="ECO:0000256" key="1">
    <source>
        <dbReference type="PIRSR" id="PIRSR000440-1"/>
    </source>
</evidence>
<dbReference type="InterPro" id="IPR001707">
    <property type="entry name" value="Cmp_AcTrfase"/>
</dbReference>
<dbReference type="Proteomes" id="UP000269573">
    <property type="component" value="Unassembled WGS sequence"/>
</dbReference>
<dbReference type="AlphaFoldDB" id="A0A3M8DER2"/>
<keyword evidence="3" id="KW-1185">Reference proteome</keyword>
<dbReference type="GO" id="GO:0008811">
    <property type="term" value="F:chloramphenicol O-acetyltransferase activity"/>
    <property type="evidence" value="ECO:0007669"/>
    <property type="project" value="InterPro"/>
</dbReference>
<dbReference type="InterPro" id="IPR023213">
    <property type="entry name" value="CAT-like_dom_sf"/>
</dbReference>
<accession>A0A3M8DER2</accession>
<dbReference type="NCBIfam" id="NF000491">
    <property type="entry name" value="chloram_CatA"/>
    <property type="match status" value="1"/>
</dbReference>
<organism evidence="2 3">
    <name type="scientific">Brevibacillus nitrificans</name>
    <dbReference type="NCBI Taxonomy" id="651560"/>
    <lineage>
        <taxon>Bacteria</taxon>
        <taxon>Bacillati</taxon>
        <taxon>Bacillota</taxon>
        <taxon>Bacilli</taxon>
        <taxon>Bacillales</taxon>
        <taxon>Paenibacillaceae</taxon>
        <taxon>Brevibacillus</taxon>
    </lineage>
</organism>
<evidence type="ECO:0000313" key="3">
    <source>
        <dbReference type="Proteomes" id="UP000269573"/>
    </source>
</evidence>
<dbReference type="PANTHER" id="PTHR38474">
    <property type="entry name" value="SLR0299 PROTEIN"/>
    <property type="match status" value="1"/>
</dbReference>
<comment type="caution">
    <text evidence="2">The sequence shown here is derived from an EMBL/GenBank/DDBJ whole genome shotgun (WGS) entry which is preliminary data.</text>
</comment>
<dbReference type="PANTHER" id="PTHR38474:SF2">
    <property type="entry name" value="CHLORAMPHENICOL ACETYLTRANSFERASE"/>
    <property type="match status" value="1"/>
</dbReference>
<dbReference type="EMBL" id="RHHU01000005">
    <property type="protein sequence ID" value="RNB86592.1"/>
    <property type="molecule type" value="Genomic_DNA"/>
</dbReference>
<protein>
    <submittedName>
        <fullName evidence="2">Type A chloramphenicol O-acetyltransferase</fullName>
    </submittedName>
</protein>
<reference evidence="2 3" key="1">
    <citation type="submission" date="2018-10" db="EMBL/GenBank/DDBJ databases">
        <title>Phylogenomics of Brevibacillus.</title>
        <authorList>
            <person name="Dunlap C."/>
        </authorList>
    </citation>
    <scope>NUCLEOTIDE SEQUENCE [LARGE SCALE GENOMIC DNA]</scope>
    <source>
        <strain evidence="2 3">JCM 15774</strain>
    </source>
</reference>
<evidence type="ECO:0000313" key="2">
    <source>
        <dbReference type="EMBL" id="RNB86592.1"/>
    </source>
</evidence>
<proteinExistence type="predicted"/>
<dbReference type="RefSeq" id="WP_122923557.1">
    <property type="nucleotide sequence ID" value="NZ_RHHU01000005.1"/>
</dbReference>
<dbReference type="SMART" id="SM01059">
    <property type="entry name" value="CAT"/>
    <property type="match status" value="1"/>
</dbReference>
<sequence length="219" mass="25613">MHFKQIDLNSWDRKPYFEHYMNHVRCTYSMTANLDITKLLPVLRHNGFKLYPALIHMLTTVVNRHVEFRMSYGLDGKVGYWESMSPSYTIFHEEDKSFSSIWTDYHKDFSQFYQHVLADLEEYGGIKKFTPKPNEPANTFPISCIPWVSFTGFNLNIYNEAAYLSPIFTIGKYFRQADSISLPLAIQMHHAVCDGYHASMLVQQMQELADDCSTWIPIK</sequence>
<dbReference type="Pfam" id="PF00302">
    <property type="entry name" value="CAT"/>
    <property type="match status" value="1"/>
</dbReference>
<name>A0A3M8DER2_9BACL</name>
<keyword evidence="2" id="KW-0808">Transferase</keyword>
<dbReference type="PIRSF" id="PIRSF000440">
    <property type="entry name" value="CAT"/>
    <property type="match status" value="1"/>
</dbReference>
<gene>
    <name evidence="2" type="primary">catA</name>
    <name evidence="2" type="ORF">EDM59_10450</name>
</gene>